<evidence type="ECO:0000259" key="7">
    <source>
        <dbReference type="Pfam" id="PF01728"/>
    </source>
</evidence>
<sequence>MTRRWRDRKDFYYFKAKAEGYRSRAAFKLKQIIKKFKVIRRGDVVVDLGAAPGGWLQVAREAVGSKGFVIGVDLVPITPLPWKNVKTIELDVTSKNAVEKIRELLPRGSADVLLSDLAPKVSGIWDLDNARQIFLAEKALEIADQVLRAGGNAVIKIFQGSLTDDFLKKVKKSFRIVKLYKPPASRKESAEIYVIAIGMRRKPHKSSREEH</sequence>
<evidence type="ECO:0000256" key="4">
    <source>
        <dbReference type="ARBA" id="ARBA00022691"/>
    </source>
</evidence>
<feature type="binding site" evidence="5">
    <location>
        <position position="116"/>
    </location>
    <ligand>
        <name>S-adenosyl-L-methionine</name>
        <dbReference type="ChEBI" id="CHEBI:59789"/>
    </ligand>
</feature>
<dbReference type="HAMAP" id="MF_01547">
    <property type="entry name" value="RNA_methyltr_E"/>
    <property type="match status" value="1"/>
</dbReference>
<dbReference type="PANTHER" id="PTHR10920">
    <property type="entry name" value="RIBOSOMAL RNA METHYLTRANSFERASE"/>
    <property type="match status" value="1"/>
</dbReference>
<evidence type="ECO:0000256" key="2">
    <source>
        <dbReference type="ARBA" id="ARBA00022603"/>
    </source>
</evidence>
<comment type="caution">
    <text evidence="8">The sequence shown here is derived from an EMBL/GenBank/DDBJ whole genome shotgun (WGS) entry which is preliminary data.</text>
</comment>
<feature type="domain" description="Ribosomal RNA methyltransferase FtsJ" evidence="7">
    <location>
        <begin position="21"/>
        <end position="198"/>
    </location>
</feature>
<dbReference type="Proteomes" id="UP000269499">
    <property type="component" value="Unassembled WGS sequence"/>
</dbReference>
<reference evidence="8 9" key="1">
    <citation type="submission" date="2018-06" db="EMBL/GenBank/DDBJ databases">
        <title>Extensive metabolic versatility and redundancy in microbially diverse, dynamic hydrothermal sediments.</title>
        <authorList>
            <person name="Dombrowski N."/>
            <person name="Teske A."/>
            <person name="Baker B.J."/>
        </authorList>
    </citation>
    <scope>NUCLEOTIDE SEQUENCE [LARGE SCALE GENOMIC DNA]</scope>
    <source>
        <strain evidence="8">B20_G2</strain>
    </source>
</reference>
<dbReference type="EMBL" id="QMRA01000028">
    <property type="protein sequence ID" value="RLE54324.1"/>
    <property type="molecule type" value="Genomic_DNA"/>
</dbReference>
<proteinExistence type="inferred from homology"/>
<dbReference type="GO" id="GO:0008650">
    <property type="term" value="F:rRNA (uridine-2'-O-)-methyltransferase activity"/>
    <property type="evidence" value="ECO:0007669"/>
    <property type="project" value="UniProtKB-UniRule"/>
</dbReference>
<evidence type="ECO:0000256" key="3">
    <source>
        <dbReference type="ARBA" id="ARBA00022679"/>
    </source>
</evidence>
<evidence type="ECO:0000256" key="1">
    <source>
        <dbReference type="ARBA" id="ARBA00022552"/>
    </source>
</evidence>
<name>A0A497F3V1_9CREN</name>
<dbReference type="SUPFAM" id="SSF53335">
    <property type="entry name" value="S-adenosyl-L-methionine-dependent methyltransferases"/>
    <property type="match status" value="1"/>
</dbReference>
<dbReference type="GO" id="GO:0005737">
    <property type="term" value="C:cytoplasm"/>
    <property type="evidence" value="ECO:0007669"/>
    <property type="project" value="UniProtKB-SubCell"/>
</dbReference>
<feature type="binding site" evidence="5">
    <location>
        <position position="91"/>
    </location>
    <ligand>
        <name>S-adenosyl-L-methionine</name>
        <dbReference type="ChEBI" id="CHEBI:59789"/>
    </ligand>
</feature>
<dbReference type="PANTHER" id="PTHR10920:SF13">
    <property type="entry name" value="PRE-RRNA 2'-O-RIBOSE RNA METHYLTRANSFERASE FTSJ3"/>
    <property type="match status" value="1"/>
</dbReference>
<gene>
    <name evidence="5" type="primary">rlmE</name>
    <name evidence="8" type="ORF">DRJ26_02015</name>
</gene>
<keyword evidence="4 5" id="KW-0949">S-adenosyl-L-methionine</keyword>
<dbReference type="InterPro" id="IPR029063">
    <property type="entry name" value="SAM-dependent_MTases_sf"/>
</dbReference>
<organism evidence="8 9">
    <name type="scientific">Thermoproteota archaeon</name>
    <dbReference type="NCBI Taxonomy" id="2056631"/>
    <lineage>
        <taxon>Archaea</taxon>
        <taxon>Thermoproteota</taxon>
    </lineage>
</organism>
<feature type="binding site" evidence="5">
    <location>
        <position position="73"/>
    </location>
    <ligand>
        <name>S-adenosyl-L-methionine</name>
        <dbReference type="ChEBI" id="CHEBI:59789"/>
    </ligand>
</feature>
<dbReference type="AlphaFoldDB" id="A0A497F3V1"/>
<accession>A0A497F3V1</accession>
<dbReference type="InterPro" id="IPR050082">
    <property type="entry name" value="RNA_methyltr_RlmE"/>
</dbReference>
<evidence type="ECO:0000313" key="8">
    <source>
        <dbReference type="EMBL" id="RLE54324.1"/>
    </source>
</evidence>
<protein>
    <recommendedName>
        <fullName evidence="5">Ribosomal RNA large subunit methyltransferase E</fullName>
        <ecNumber evidence="5">2.1.1.166</ecNumber>
    </recommendedName>
    <alternativeName>
        <fullName evidence="5">23S rRNA Um2552 methyltransferase</fullName>
    </alternativeName>
    <alternativeName>
        <fullName evidence="5">rRNA (uridine-2'-O-)-methyltransferase</fullName>
    </alternativeName>
</protein>
<comment type="subcellular location">
    <subcellularLocation>
        <location evidence="5">Cytoplasm</location>
    </subcellularLocation>
</comment>
<comment type="similarity">
    <text evidence="5">Belongs to the class I-like SAM-binding methyltransferase superfamily. RNA methyltransferase RlmE family.</text>
</comment>
<evidence type="ECO:0000256" key="6">
    <source>
        <dbReference type="PIRSR" id="PIRSR005461-1"/>
    </source>
</evidence>
<dbReference type="InterPro" id="IPR015507">
    <property type="entry name" value="rRNA-MeTfrase_E"/>
</dbReference>
<dbReference type="Gene3D" id="3.40.50.150">
    <property type="entry name" value="Vaccinia Virus protein VP39"/>
    <property type="match status" value="1"/>
</dbReference>
<feature type="binding site" evidence="5">
    <location>
        <position position="53"/>
    </location>
    <ligand>
        <name>S-adenosyl-L-methionine</name>
        <dbReference type="ChEBI" id="CHEBI:59789"/>
    </ligand>
</feature>
<comment type="catalytic activity">
    <reaction evidence="5">
        <text>uridine(2552) in 23S rRNA + S-adenosyl-L-methionine = 2'-O-methyluridine(2552) in 23S rRNA + S-adenosyl-L-homocysteine + H(+)</text>
        <dbReference type="Rhea" id="RHEA:42720"/>
        <dbReference type="Rhea" id="RHEA-COMP:10202"/>
        <dbReference type="Rhea" id="RHEA-COMP:10203"/>
        <dbReference type="ChEBI" id="CHEBI:15378"/>
        <dbReference type="ChEBI" id="CHEBI:57856"/>
        <dbReference type="ChEBI" id="CHEBI:59789"/>
        <dbReference type="ChEBI" id="CHEBI:65315"/>
        <dbReference type="ChEBI" id="CHEBI:74478"/>
        <dbReference type="EC" id="2.1.1.166"/>
    </reaction>
</comment>
<evidence type="ECO:0000256" key="5">
    <source>
        <dbReference type="HAMAP-Rule" id="MF_01547"/>
    </source>
</evidence>
<feature type="active site" description="Proton acceptor" evidence="5 6">
    <location>
        <position position="156"/>
    </location>
</feature>
<comment type="function">
    <text evidence="5">Specifically methylates the uridine in position 2552 of 23S rRNA at the 2'-O position of the ribose in the fully assembled 50S ribosomal subunit.</text>
</comment>
<evidence type="ECO:0000313" key="9">
    <source>
        <dbReference type="Proteomes" id="UP000269499"/>
    </source>
</evidence>
<dbReference type="InterPro" id="IPR002877">
    <property type="entry name" value="RNA_MeTrfase_FtsJ_dom"/>
</dbReference>
<dbReference type="PIRSF" id="PIRSF005461">
    <property type="entry name" value="23S_rRNA_mtase"/>
    <property type="match status" value="1"/>
</dbReference>
<dbReference type="Pfam" id="PF01728">
    <property type="entry name" value="FtsJ"/>
    <property type="match status" value="1"/>
</dbReference>
<feature type="binding site" evidence="5">
    <location>
        <position position="55"/>
    </location>
    <ligand>
        <name>S-adenosyl-L-methionine</name>
        <dbReference type="ChEBI" id="CHEBI:59789"/>
    </ligand>
</feature>
<keyword evidence="3 5" id="KW-0808">Transferase</keyword>
<keyword evidence="5" id="KW-0963">Cytoplasm</keyword>
<dbReference type="EC" id="2.1.1.166" evidence="5"/>
<keyword evidence="2 5" id="KW-0489">Methyltransferase</keyword>
<keyword evidence="1 5" id="KW-0698">rRNA processing</keyword>